<dbReference type="GO" id="GO:0005886">
    <property type="term" value="C:plasma membrane"/>
    <property type="evidence" value="ECO:0007669"/>
    <property type="project" value="UniProtKB-SubCell"/>
</dbReference>
<organism evidence="9 10">
    <name type="scientific">Thermotoga neapolitana (strain ATCC 49049 / DSM 4359 / NBRC 107923 / NS-E)</name>
    <dbReference type="NCBI Taxonomy" id="309803"/>
    <lineage>
        <taxon>Bacteria</taxon>
        <taxon>Thermotogati</taxon>
        <taxon>Thermotogota</taxon>
        <taxon>Thermotogae</taxon>
        <taxon>Thermotogales</taxon>
        <taxon>Thermotogaceae</taxon>
        <taxon>Thermotoga</taxon>
    </lineage>
</organism>
<dbReference type="PROSITE" id="PS50928">
    <property type="entry name" value="ABC_TM1"/>
    <property type="match status" value="1"/>
</dbReference>
<evidence type="ECO:0000256" key="5">
    <source>
        <dbReference type="ARBA" id="ARBA00022989"/>
    </source>
</evidence>
<dbReference type="Proteomes" id="UP000000445">
    <property type="component" value="Chromosome"/>
</dbReference>
<feature type="transmembrane region" description="Helical" evidence="7">
    <location>
        <begin position="12"/>
        <end position="33"/>
    </location>
</feature>
<dbReference type="Pfam" id="PF00528">
    <property type="entry name" value="BPD_transp_1"/>
    <property type="match status" value="1"/>
</dbReference>
<name>B9K9B7_THENN</name>
<feature type="transmembrane region" description="Helical" evidence="7">
    <location>
        <begin position="108"/>
        <end position="128"/>
    </location>
</feature>
<reference evidence="9 10" key="1">
    <citation type="journal article" date="2009" name="Biosci. Biotechnol. Biochem.">
        <title>WeGAS: a web-based microbial genome annotation system.</title>
        <authorList>
            <person name="Lee D."/>
            <person name="Seo H."/>
            <person name="Park C."/>
            <person name="Park K."/>
        </authorList>
    </citation>
    <scope>NUCLEOTIDE SEQUENCE [LARGE SCALE GENOMIC DNA]</scope>
    <source>
        <strain evidence="10">ATCC 49049 / DSM 4359 / NBRC 107923 / NS-E</strain>
    </source>
</reference>
<evidence type="ECO:0000256" key="1">
    <source>
        <dbReference type="ARBA" id="ARBA00004651"/>
    </source>
</evidence>
<keyword evidence="10" id="KW-1185">Reference proteome</keyword>
<dbReference type="RefSeq" id="WP_015919844.1">
    <property type="nucleotide sequence ID" value="NC_011978.1"/>
</dbReference>
<dbReference type="KEGG" id="tna:CTN_1374"/>
<keyword evidence="3" id="KW-1003">Cell membrane</keyword>
<dbReference type="CDD" id="cd06261">
    <property type="entry name" value="TM_PBP2"/>
    <property type="match status" value="1"/>
</dbReference>
<evidence type="ECO:0000256" key="2">
    <source>
        <dbReference type="ARBA" id="ARBA00022448"/>
    </source>
</evidence>
<dbReference type="HOGENOM" id="CLU_016047_1_2_0"/>
<dbReference type="SUPFAM" id="SSF161098">
    <property type="entry name" value="MetI-like"/>
    <property type="match status" value="1"/>
</dbReference>
<dbReference type="InterPro" id="IPR000515">
    <property type="entry name" value="MetI-like"/>
</dbReference>
<dbReference type="PANTHER" id="PTHR43744">
    <property type="entry name" value="ABC TRANSPORTER PERMEASE PROTEIN MG189-RELATED-RELATED"/>
    <property type="match status" value="1"/>
</dbReference>
<keyword evidence="4 7" id="KW-0812">Transmembrane</keyword>
<comment type="subcellular location">
    <subcellularLocation>
        <location evidence="1 7">Cell membrane</location>
        <topology evidence="1 7">Multi-pass membrane protein</topology>
    </subcellularLocation>
</comment>
<evidence type="ECO:0000256" key="7">
    <source>
        <dbReference type="RuleBase" id="RU363032"/>
    </source>
</evidence>
<dbReference type="Gene3D" id="1.10.3720.10">
    <property type="entry name" value="MetI-like"/>
    <property type="match status" value="1"/>
</dbReference>
<gene>
    <name evidence="9" type="ordered locus">CTN_1374</name>
</gene>
<evidence type="ECO:0000259" key="8">
    <source>
        <dbReference type="PROSITE" id="PS50928"/>
    </source>
</evidence>
<sequence length="278" mass="31940">MNRKKVLKAIIFYSLSVVLVIMWMLPFIISIFTSLKTMDEVILGIRWWEPPKKPTFENYVIAWREANMKRYFINTFIITSLSVLGALFVSSLSAFALSWYNFKLKKPLLIMFVSGMLIPFQMLMIPVYRFSVRTGLYDTYWGVILFHIAFQTGFCTFFLRNFMVTIPRSLFEAAKIDGAGDFLIYRKIMMPLILPALAALGILEFTWIWNDYLWSLVLIQSDSLKPVTLGLTTLQGQWVTSWNVIAAGANLAALVPIVVFLIFQRYFIEGLTLGSVKG</sequence>
<feature type="transmembrane region" description="Helical" evidence="7">
    <location>
        <begin position="140"/>
        <end position="159"/>
    </location>
</feature>
<comment type="similarity">
    <text evidence="7">Belongs to the binding-protein-dependent transport system permease family.</text>
</comment>
<accession>B9K9B7</accession>
<evidence type="ECO:0000313" key="10">
    <source>
        <dbReference type="Proteomes" id="UP000000445"/>
    </source>
</evidence>
<evidence type="ECO:0000256" key="3">
    <source>
        <dbReference type="ARBA" id="ARBA00022475"/>
    </source>
</evidence>
<keyword evidence="5 7" id="KW-1133">Transmembrane helix</keyword>
<dbReference type="eggNOG" id="COG0395">
    <property type="taxonomic scope" value="Bacteria"/>
</dbReference>
<keyword evidence="6 7" id="KW-0472">Membrane</keyword>
<feature type="transmembrane region" description="Helical" evidence="7">
    <location>
        <begin position="192"/>
        <end position="209"/>
    </location>
</feature>
<feature type="transmembrane region" description="Helical" evidence="7">
    <location>
        <begin position="242"/>
        <end position="263"/>
    </location>
</feature>
<dbReference type="GO" id="GO:0055085">
    <property type="term" value="P:transmembrane transport"/>
    <property type="evidence" value="ECO:0007669"/>
    <property type="project" value="InterPro"/>
</dbReference>
<dbReference type="STRING" id="309803.CTN_1374"/>
<dbReference type="AlphaFoldDB" id="B9K9B7"/>
<keyword evidence="2 7" id="KW-0813">Transport</keyword>
<dbReference type="InterPro" id="IPR035906">
    <property type="entry name" value="MetI-like_sf"/>
</dbReference>
<feature type="domain" description="ABC transmembrane type-1" evidence="8">
    <location>
        <begin position="72"/>
        <end position="263"/>
    </location>
</feature>
<feature type="transmembrane region" description="Helical" evidence="7">
    <location>
        <begin position="71"/>
        <end position="96"/>
    </location>
</feature>
<protein>
    <submittedName>
        <fullName evidence="9">Binding-protein-dependent transport systems inner membrane component</fullName>
    </submittedName>
</protein>
<dbReference type="EMBL" id="CP000916">
    <property type="protein sequence ID" value="ACM23550.1"/>
    <property type="molecule type" value="Genomic_DNA"/>
</dbReference>
<evidence type="ECO:0000256" key="4">
    <source>
        <dbReference type="ARBA" id="ARBA00022692"/>
    </source>
</evidence>
<evidence type="ECO:0000256" key="6">
    <source>
        <dbReference type="ARBA" id="ARBA00023136"/>
    </source>
</evidence>
<proteinExistence type="inferred from homology"/>
<evidence type="ECO:0000313" key="9">
    <source>
        <dbReference type="EMBL" id="ACM23550.1"/>
    </source>
</evidence>
<dbReference type="PANTHER" id="PTHR43744:SF8">
    <property type="entry name" value="SN-GLYCEROL-3-PHOSPHATE TRANSPORT SYSTEM PERMEASE PROTEIN UGPE"/>
    <property type="match status" value="1"/>
</dbReference>